<evidence type="ECO:0000313" key="1">
    <source>
        <dbReference type="EMBL" id="MFD1145319.1"/>
    </source>
</evidence>
<keyword evidence="1" id="KW-0808">Transferase</keyword>
<gene>
    <name evidence="1" type="ORF">ACFQ4C_29605</name>
</gene>
<proteinExistence type="predicted"/>
<organism evidence="1 2">
    <name type="scientific">Larkinella insperata</name>
    <dbReference type="NCBI Taxonomy" id="332158"/>
    <lineage>
        <taxon>Bacteria</taxon>
        <taxon>Pseudomonadati</taxon>
        <taxon>Bacteroidota</taxon>
        <taxon>Cytophagia</taxon>
        <taxon>Cytophagales</taxon>
        <taxon>Spirosomataceae</taxon>
        <taxon>Larkinella</taxon>
    </lineage>
</organism>
<dbReference type="SUPFAM" id="SSF53335">
    <property type="entry name" value="S-adenosyl-L-methionine-dependent methyltransferases"/>
    <property type="match status" value="1"/>
</dbReference>
<protein>
    <submittedName>
        <fullName evidence="1">SAM-dependent methyltransferase</fullName>
    </submittedName>
</protein>
<dbReference type="Gene3D" id="3.40.50.150">
    <property type="entry name" value="Vaccinia Virus protein VP39"/>
    <property type="match status" value="1"/>
</dbReference>
<sequence length="224" mass="25760">MKLDSVIPWGRTRDEYRRMFNLTESDEQKRILGVGDGPASFNAEMQQLGHSVVSIDPIYRFSAGEIATRIEQTYDTVISQLKANAEHYNWTDFRDADEVGIQRMEAMRQFLADYESGKQNGRYQTESLPETSFSDQSFDLALCSHLLFLYSAHLSEDFHLQAVRELLRLAAEVRIFPVIDLTNQPSAFVDTVLAECRQNGHQAELIKVAYHFQKNGDQMLCIRR</sequence>
<keyword evidence="2" id="KW-1185">Reference proteome</keyword>
<name>A0ABW3QMP4_9BACT</name>
<dbReference type="Proteomes" id="UP001597116">
    <property type="component" value="Unassembled WGS sequence"/>
</dbReference>
<dbReference type="GO" id="GO:0008168">
    <property type="term" value="F:methyltransferase activity"/>
    <property type="evidence" value="ECO:0007669"/>
    <property type="project" value="UniProtKB-KW"/>
</dbReference>
<accession>A0ABW3QMP4</accession>
<keyword evidence="1" id="KW-0489">Methyltransferase</keyword>
<dbReference type="EMBL" id="JBHTLP010000042">
    <property type="protein sequence ID" value="MFD1145319.1"/>
    <property type="molecule type" value="Genomic_DNA"/>
</dbReference>
<dbReference type="InterPro" id="IPR029063">
    <property type="entry name" value="SAM-dependent_MTases_sf"/>
</dbReference>
<reference evidence="2" key="1">
    <citation type="journal article" date="2019" name="Int. J. Syst. Evol. Microbiol.">
        <title>The Global Catalogue of Microorganisms (GCM) 10K type strain sequencing project: providing services to taxonomists for standard genome sequencing and annotation.</title>
        <authorList>
            <consortium name="The Broad Institute Genomics Platform"/>
            <consortium name="The Broad Institute Genome Sequencing Center for Infectious Disease"/>
            <person name="Wu L."/>
            <person name="Ma J."/>
        </authorList>
    </citation>
    <scope>NUCLEOTIDE SEQUENCE [LARGE SCALE GENOMIC DNA]</scope>
    <source>
        <strain evidence="2">CCUG 55608</strain>
    </source>
</reference>
<dbReference type="RefSeq" id="WP_379885629.1">
    <property type="nucleotide sequence ID" value="NZ_JBHTLP010000042.1"/>
</dbReference>
<comment type="caution">
    <text evidence="1">The sequence shown here is derived from an EMBL/GenBank/DDBJ whole genome shotgun (WGS) entry which is preliminary data.</text>
</comment>
<dbReference type="GO" id="GO:0032259">
    <property type="term" value="P:methylation"/>
    <property type="evidence" value="ECO:0007669"/>
    <property type="project" value="UniProtKB-KW"/>
</dbReference>
<evidence type="ECO:0000313" key="2">
    <source>
        <dbReference type="Proteomes" id="UP001597116"/>
    </source>
</evidence>